<feature type="chain" id="PRO_5046304393" evidence="1">
    <location>
        <begin position="25"/>
        <end position="211"/>
    </location>
</feature>
<evidence type="ECO:0000313" key="2">
    <source>
        <dbReference type="EMBL" id="MBB6576580.1"/>
    </source>
</evidence>
<dbReference type="PROSITE" id="PS51257">
    <property type="entry name" value="PROKAR_LIPOPROTEIN"/>
    <property type="match status" value="1"/>
</dbReference>
<gene>
    <name evidence="2" type="ORF">HNP33_000628</name>
</gene>
<accession>A0ABR6RBP9</accession>
<organism evidence="2 3">
    <name type="scientific">Comamonas odontotermitis</name>
    <dbReference type="NCBI Taxonomy" id="379895"/>
    <lineage>
        <taxon>Bacteria</taxon>
        <taxon>Pseudomonadati</taxon>
        <taxon>Pseudomonadota</taxon>
        <taxon>Betaproteobacteria</taxon>
        <taxon>Burkholderiales</taxon>
        <taxon>Comamonadaceae</taxon>
        <taxon>Comamonas</taxon>
    </lineage>
</organism>
<keyword evidence="2" id="KW-0449">Lipoprotein</keyword>
<keyword evidence="3" id="KW-1185">Reference proteome</keyword>
<sequence length="211" mass="22415">MLKISALMSAVLLAGCVAPPQEVAPPPAQGAVQVECGVASPPGCRQPAVPPAFNEWEQKMQAETASADELRQRAVDAMATLPVKQRIGASETVTTEQVFKSNQANGTRNIKVLDSVVLDLPWTAKATQEHKNAMTAIKDIATLMADNRGGATIYVTVSPRDLRAKKVNLKSGTAPTEAGNPVEVKKSADKNVPAGIEHFVIQARPWVSTIN</sequence>
<name>A0ABR6RBP9_9BURK</name>
<protein>
    <submittedName>
        <fullName evidence="2">PBP1b-binding outer membrane lipoprotein LpoB</fullName>
    </submittedName>
</protein>
<evidence type="ECO:0000256" key="1">
    <source>
        <dbReference type="SAM" id="SignalP"/>
    </source>
</evidence>
<proteinExistence type="predicted"/>
<keyword evidence="1" id="KW-0732">Signal</keyword>
<evidence type="ECO:0000313" key="3">
    <source>
        <dbReference type="Proteomes" id="UP000562492"/>
    </source>
</evidence>
<dbReference type="EMBL" id="JACHKZ010000002">
    <property type="protein sequence ID" value="MBB6576580.1"/>
    <property type="molecule type" value="Genomic_DNA"/>
</dbReference>
<comment type="caution">
    <text evidence="2">The sequence shown here is derived from an EMBL/GenBank/DDBJ whole genome shotgun (WGS) entry which is preliminary data.</text>
</comment>
<dbReference type="RefSeq" id="WP_184705163.1">
    <property type="nucleotide sequence ID" value="NZ_JACHKZ010000002.1"/>
</dbReference>
<feature type="signal peptide" evidence="1">
    <location>
        <begin position="1"/>
        <end position="24"/>
    </location>
</feature>
<reference evidence="2 3" key="1">
    <citation type="submission" date="2020-08" db="EMBL/GenBank/DDBJ databases">
        <title>Functional genomics of gut bacteria from endangered species of beetles.</title>
        <authorList>
            <person name="Carlos-Shanley C."/>
        </authorList>
    </citation>
    <scope>NUCLEOTIDE SEQUENCE [LARGE SCALE GENOMIC DNA]</scope>
    <source>
        <strain evidence="2 3">S00124</strain>
    </source>
</reference>
<dbReference type="Proteomes" id="UP000562492">
    <property type="component" value="Unassembled WGS sequence"/>
</dbReference>